<dbReference type="AlphaFoldDB" id="A0A4Y2UHJ7"/>
<dbReference type="Proteomes" id="UP000499080">
    <property type="component" value="Unassembled WGS sequence"/>
</dbReference>
<evidence type="ECO:0000313" key="2">
    <source>
        <dbReference type="Proteomes" id="UP000499080"/>
    </source>
</evidence>
<organism evidence="1 2">
    <name type="scientific">Araneus ventricosus</name>
    <name type="common">Orbweaver spider</name>
    <name type="synonym">Epeira ventricosa</name>
    <dbReference type="NCBI Taxonomy" id="182803"/>
    <lineage>
        <taxon>Eukaryota</taxon>
        <taxon>Metazoa</taxon>
        <taxon>Ecdysozoa</taxon>
        <taxon>Arthropoda</taxon>
        <taxon>Chelicerata</taxon>
        <taxon>Arachnida</taxon>
        <taxon>Araneae</taxon>
        <taxon>Araneomorphae</taxon>
        <taxon>Entelegynae</taxon>
        <taxon>Araneoidea</taxon>
        <taxon>Araneidae</taxon>
        <taxon>Araneus</taxon>
    </lineage>
</organism>
<sequence length="95" mass="10925">MEISFLGGKDRYLGKRNSHTQVLNNILPFEYVSKTHFSQQAGGNPLQTDEICLSKISCGLFCRKREHRIHSQSVLKSSEEKIKDLVTEYPFEPCH</sequence>
<name>A0A4Y2UHJ7_ARAVE</name>
<proteinExistence type="predicted"/>
<accession>A0A4Y2UHJ7</accession>
<protein>
    <submittedName>
        <fullName evidence="1">Uncharacterized protein</fullName>
    </submittedName>
</protein>
<reference evidence="1 2" key="1">
    <citation type="journal article" date="2019" name="Sci. Rep.">
        <title>Orb-weaving spider Araneus ventricosus genome elucidates the spidroin gene catalogue.</title>
        <authorList>
            <person name="Kono N."/>
            <person name="Nakamura H."/>
            <person name="Ohtoshi R."/>
            <person name="Moran D.A.P."/>
            <person name="Shinohara A."/>
            <person name="Yoshida Y."/>
            <person name="Fujiwara M."/>
            <person name="Mori M."/>
            <person name="Tomita M."/>
            <person name="Arakawa K."/>
        </authorList>
    </citation>
    <scope>NUCLEOTIDE SEQUENCE [LARGE SCALE GENOMIC DNA]</scope>
</reference>
<evidence type="ECO:0000313" key="1">
    <source>
        <dbReference type="EMBL" id="GBO12348.1"/>
    </source>
</evidence>
<dbReference type="EMBL" id="BGPR01036914">
    <property type="protein sequence ID" value="GBO12348.1"/>
    <property type="molecule type" value="Genomic_DNA"/>
</dbReference>
<comment type="caution">
    <text evidence="1">The sequence shown here is derived from an EMBL/GenBank/DDBJ whole genome shotgun (WGS) entry which is preliminary data.</text>
</comment>
<gene>
    <name evidence="1" type="ORF">AVEN_205767_1</name>
</gene>
<keyword evidence="2" id="KW-1185">Reference proteome</keyword>